<comment type="similarity">
    <text evidence="1">Belongs to the LysR transcriptional regulatory family.</text>
</comment>
<dbReference type="InterPro" id="IPR036390">
    <property type="entry name" value="WH_DNA-bd_sf"/>
</dbReference>
<dbReference type="Pfam" id="PF00126">
    <property type="entry name" value="HTH_1"/>
    <property type="match status" value="1"/>
</dbReference>
<dbReference type="InterPro" id="IPR036388">
    <property type="entry name" value="WH-like_DNA-bd_sf"/>
</dbReference>
<dbReference type="PROSITE" id="PS50931">
    <property type="entry name" value="HTH_LYSR"/>
    <property type="match status" value="1"/>
</dbReference>
<evidence type="ECO:0000256" key="4">
    <source>
        <dbReference type="ARBA" id="ARBA00023163"/>
    </source>
</evidence>
<keyword evidence="7" id="KW-1185">Reference proteome</keyword>
<dbReference type="InterPro" id="IPR005119">
    <property type="entry name" value="LysR_subst-bd"/>
</dbReference>
<sequence length="319" mass="34673">MDPDYRVPSVRQIRSRLRLRHLDLLEALYAAGSVHKAAAQLGMTQPAASKLLVELEEAFGVPLFIRSRRGIAPTPYGTALVQKAGVLLADLEGAREEIAAITRGAKGRVRAGVLQVAQSVLVPRALARMHEENPGVTVMLHEGTSDLLLAGLARGELDCVIGRLMQGSAQTAFRTEVLYEEPIYIVARVGHPLARSTRITAATLARQAWILPPPDAPLRQRIDAYFAEQGLALDVPLAESVSLLANEILLRSTDVLCAMPRGVAQHYARLGVLTILAFQPPWILPPVGVVIRADVAPAPALERFLQAVRQDAARMREQE</sequence>
<dbReference type="AlphaFoldDB" id="A0A3P4AWN5"/>
<dbReference type="EMBL" id="UWPJ01000005">
    <property type="protein sequence ID" value="VCU68447.1"/>
    <property type="molecule type" value="Genomic_DNA"/>
</dbReference>
<dbReference type="PANTHER" id="PTHR30419">
    <property type="entry name" value="HTH-TYPE TRANSCRIPTIONAL REGULATOR YBHD"/>
    <property type="match status" value="1"/>
</dbReference>
<dbReference type="GO" id="GO:0005829">
    <property type="term" value="C:cytosol"/>
    <property type="evidence" value="ECO:0007669"/>
    <property type="project" value="TreeGrafter"/>
</dbReference>
<keyword evidence="3" id="KW-0238">DNA-binding</keyword>
<dbReference type="SUPFAM" id="SSF53850">
    <property type="entry name" value="Periplasmic binding protein-like II"/>
    <property type="match status" value="1"/>
</dbReference>
<dbReference type="InterPro" id="IPR050950">
    <property type="entry name" value="HTH-type_LysR_regulators"/>
</dbReference>
<evidence type="ECO:0000313" key="6">
    <source>
        <dbReference type="EMBL" id="VCU68447.1"/>
    </source>
</evidence>
<dbReference type="PRINTS" id="PR00039">
    <property type="entry name" value="HTHLYSR"/>
</dbReference>
<evidence type="ECO:0000256" key="3">
    <source>
        <dbReference type="ARBA" id="ARBA00023125"/>
    </source>
</evidence>
<evidence type="ECO:0000256" key="1">
    <source>
        <dbReference type="ARBA" id="ARBA00009437"/>
    </source>
</evidence>
<dbReference type="Gene3D" id="3.40.190.290">
    <property type="match status" value="1"/>
</dbReference>
<keyword evidence="2" id="KW-0805">Transcription regulation</keyword>
<name>A0A3P4AWN5_9BURK</name>
<accession>A0A3P4AWN5</accession>
<dbReference type="SUPFAM" id="SSF46785">
    <property type="entry name" value="Winged helix' DNA-binding domain"/>
    <property type="match status" value="1"/>
</dbReference>
<evidence type="ECO:0000313" key="7">
    <source>
        <dbReference type="Proteomes" id="UP000277294"/>
    </source>
</evidence>
<evidence type="ECO:0000259" key="5">
    <source>
        <dbReference type="PROSITE" id="PS50931"/>
    </source>
</evidence>
<dbReference type="Pfam" id="PF03466">
    <property type="entry name" value="LysR_substrate"/>
    <property type="match status" value="1"/>
</dbReference>
<evidence type="ECO:0000256" key="2">
    <source>
        <dbReference type="ARBA" id="ARBA00023015"/>
    </source>
</evidence>
<keyword evidence="4" id="KW-0804">Transcription</keyword>
<organism evidence="6 7">
    <name type="scientific">Pigmentiphaga humi</name>
    <dbReference type="NCBI Taxonomy" id="2478468"/>
    <lineage>
        <taxon>Bacteria</taxon>
        <taxon>Pseudomonadati</taxon>
        <taxon>Pseudomonadota</taxon>
        <taxon>Betaproteobacteria</taxon>
        <taxon>Burkholderiales</taxon>
        <taxon>Alcaligenaceae</taxon>
        <taxon>Pigmentiphaga</taxon>
    </lineage>
</organism>
<reference evidence="6 7" key="1">
    <citation type="submission" date="2018-10" db="EMBL/GenBank/DDBJ databases">
        <authorList>
            <person name="Criscuolo A."/>
        </authorList>
    </citation>
    <scope>NUCLEOTIDE SEQUENCE [LARGE SCALE GENOMIC DNA]</scope>
    <source>
        <strain evidence="6">DnA1</strain>
    </source>
</reference>
<dbReference type="GO" id="GO:0003677">
    <property type="term" value="F:DNA binding"/>
    <property type="evidence" value="ECO:0007669"/>
    <property type="project" value="UniProtKB-KW"/>
</dbReference>
<proteinExistence type="inferred from homology"/>
<dbReference type="InterPro" id="IPR000847">
    <property type="entry name" value="LysR_HTH_N"/>
</dbReference>
<dbReference type="Gene3D" id="1.10.10.10">
    <property type="entry name" value="Winged helix-like DNA-binding domain superfamily/Winged helix DNA-binding domain"/>
    <property type="match status" value="1"/>
</dbReference>
<gene>
    <name evidence="6" type="primary">gbpR_3</name>
    <name evidence="6" type="ORF">PIGHUM_00498</name>
</gene>
<dbReference type="RefSeq" id="WP_124077658.1">
    <property type="nucleotide sequence ID" value="NZ_UWPJ01000005.1"/>
</dbReference>
<dbReference type="Proteomes" id="UP000277294">
    <property type="component" value="Unassembled WGS sequence"/>
</dbReference>
<dbReference type="PANTHER" id="PTHR30419:SF8">
    <property type="entry name" value="NITROGEN ASSIMILATION TRANSCRIPTIONAL ACTIVATOR-RELATED"/>
    <property type="match status" value="1"/>
</dbReference>
<protein>
    <submittedName>
        <fullName evidence="6">HTH-type transcriptional regulator GbpR</fullName>
    </submittedName>
</protein>
<feature type="domain" description="HTH lysR-type" evidence="5">
    <location>
        <begin position="17"/>
        <end position="74"/>
    </location>
</feature>
<dbReference type="GO" id="GO:0003700">
    <property type="term" value="F:DNA-binding transcription factor activity"/>
    <property type="evidence" value="ECO:0007669"/>
    <property type="project" value="InterPro"/>
</dbReference>
<dbReference type="OrthoDB" id="5914299at2"/>